<comment type="caution">
    <text evidence="2">The sequence shown here is derived from an EMBL/GenBank/DDBJ whole genome shotgun (WGS) entry which is preliminary data.</text>
</comment>
<keyword evidence="3" id="KW-1185">Reference proteome</keyword>
<sequence length="235" mass="25018">MFKKIIQASAVAILLASTFSAIAADAPIQTVYPVKAKMTMVTSVNNPASGSAKLVTITLDNKKLIRMTMGLPPDIPALNEQHWVLGFVPVNQNLSNCKAAIVVWDKVREEINGELATAKLCESTGLYLSAPVRGKNSTARSLDIASFTLVTPGGCSQSKNSLHGNPASLSGLSDYSFQASSHISTKQTLVQLFGEVLETNTETHGLIKDGSFSVNVKKPLGSAKKLLAMNCEPEE</sequence>
<dbReference type="EMBL" id="QANS01000004">
    <property type="protein sequence ID" value="PTU30911.1"/>
    <property type="molecule type" value="Genomic_DNA"/>
</dbReference>
<dbReference type="RefSeq" id="WP_107940496.1">
    <property type="nucleotide sequence ID" value="NZ_QANS01000004.1"/>
</dbReference>
<gene>
    <name evidence="2" type="ORF">CJD38_11405</name>
</gene>
<evidence type="ECO:0000256" key="1">
    <source>
        <dbReference type="SAM" id="SignalP"/>
    </source>
</evidence>
<feature type="chain" id="PRO_5015729605" evidence="1">
    <location>
        <begin position="24"/>
        <end position="235"/>
    </location>
</feature>
<name>A0A2T5MEA0_9GAMM</name>
<dbReference type="Proteomes" id="UP000244248">
    <property type="component" value="Unassembled WGS sequence"/>
</dbReference>
<evidence type="ECO:0000313" key="2">
    <source>
        <dbReference type="EMBL" id="PTU30911.1"/>
    </source>
</evidence>
<organism evidence="2 3">
    <name type="scientific">Stenotrophobium rhamnosiphilum</name>
    <dbReference type="NCBI Taxonomy" id="2029166"/>
    <lineage>
        <taxon>Bacteria</taxon>
        <taxon>Pseudomonadati</taxon>
        <taxon>Pseudomonadota</taxon>
        <taxon>Gammaproteobacteria</taxon>
        <taxon>Nevskiales</taxon>
        <taxon>Nevskiaceae</taxon>
        <taxon>Stenotrophobium</taxon>
    </lineage>
</organism>
<dbReference type="AlphaFoldDB" id="A0A2T5MEA0"/>
<evidence type="ECO:0000313" key="3">
    <source>
        <dbReference type="Proteomes" id="UP000244248"/>
    </source>
</evidence>
<proteinExistence type="predicted"/>
<reference evidence="2 3" key="1">
    <citation type="submission" date="2018-04" db="EMBL/GenBank/DDBJ databases">
        <title>Novel species isolated from glacier.</title>
        <authorList>
            <person name="Liu Q."/>
            <person name="Xin Y.-H."/>
        </authorList>
    </citation>
    <scope>NUCLEOTIDE SEQUENCE [LARGE SCALE GENOMIC DNA]</scope>
    <source>
        <strain evidence="2 3">GT1R17</strain>
    </source>
</reference>
<feature type="signal peptide" evidence="1">
    <location>
        <begin position="1"/>
        <end position="23"/>
    </location>
</feature>
<keyword evidence="1" id="KW-0732">Signal</keyword>
<protein>
    <submittedName>
        <fullName evidence="2">Uncharacterized protein</fullName>
    </submittedName>
</protein>
<accession>A0A2T5MEA0</accession>